<protein>
    <submittedName>
        <fullName evidence="3">Molybdopterin/thiamine biosynthesis adenylyltransferase</fullName>
    </submittedName>
</protein>
<dbReference type="GO" id="GO:0008146">
    <property type="term" value="F:sulfotransferase activity"/>
    <property type="evidence" value="ECO:0007669"/>
    <property type="project" value="TreeGrafter"/>
</dbReference>
<evidence type="ECO:0000256" key="1">
    <source>
        <dbReference type="ARBA" id="ARBA00009919"/>
    </source>
</evidence>
<evidence type="ECO:0000313" key="3">
    <source>
        <dbReference type="EMBL" id="TCL00342.1"/>
    </source>
</evidence>
<dbReference type="InterPro" id="IPR035985">
    <property type="entry name" value="Ubiquitin-activating_enz"/>
</dbReference>
<keyword evidence="4" id="KW-1185">Reference proteome</keyword>
<name>A0A4R1N983_9RHOB</name>
<dbReference type="GO" id="GO:0005829">
    <property type="term" value="C:cytosol"/>
    <property type="evidence" value="ECO:0007669"/>
    <property type="project" value="TreeGrafter"/>
</dbReference>
<dbReference type="PANTHER" id="PTHR10953">
    <property type="entry name" value="UBIQUITIN-ACTIVATING ENZYME E1"/>
    <property type="match status" value="1"/>
</dbReference>
<dbReference type="Proteomes" id="UP000295673">
    <property type="component" value="Unassembled WGS sequence"/>
</dbReference>
<gene>
    <name evidence="3" type="ORF">BXY66_2983</name>
</gene>
<evidence type="ECO:0000313" key="4">
    <source>
        <dbReference type="Proteomes" id="UP000295673"/>
    </source>
</evidence>
<dbReference type="InterPro" id="IPR045886">
    <property type="entry name" value="ThiF/MoeB/HesA"/>
</dbReference>
<dbReference type="SUPFAM" id="SSF52821">
    <property type="entry name" value="Rhodanese/Cell cycle control phosphatase"/>
    <property type="match status" value="1"/>
</dbReference>
<feature type="domain" description="THIF-type NAD/FAD binding fold" evidence="2">
    <location>
        <begin position="4"/>
        <end position="228"/>
    </location>
</feature>
<sequence>MNRYARQTILPEVGETGQAKLSAAKILVVGAGGLAAPVLPLLATAGIGQITIIDGDFIDLSNLHRQTLFGERDCGRLKAETAAARLMERNSGITVHALSTRLTPDNALGLLAEVDLVLDCADNYAVSYLLSDLCLEAQIPLISASVLAFGGYVGGFCAKAPSLRAVFPEAPESAANCATAGVLGPVVGVIGAMQAQMALNTILQLEPSPLGHLFQLDARTMRASSFRFDDASEPATAFRFVSAAALTATDTIIDLRSVEEAPKPAHPKALRILPQDLAKNLTPKNQRLALCCQTGLRAWRTAENIQSIWPDEIVLVAASAS</sequence>
<organism evidence="3 4">
    <name type="scientific">Shimia isoporae</name>
    <dbReference type="NCBI Taxonomy" id="647720"/>
    <lineage>
        <taxon>Bacteria</taxon>
        <taxon>Pseudomonadati</taxon>
        <taxon>Pseudomonadota</taxon>
        <taxon>Alphaproteobacteria</taxon>
        <taxon>Rhodobacterales</taxon>
        <taxon>Roseobacteraceae</taxon>
    </lineage>
</organism>
<dbReference type="EMBL" id="SMGR01000003">
    <property type="protein sequence ID" value="TCL00342.1"/>
    <property type="molecule type" value="Genomic_DNA"/>
</dbReference>
<keyword evidence="3" id="KW-0548">Nucleotidyltransferase</keyword>
<accession>A0A4R1N983</accession>
<dbReference type="Gene3D" id="3.40.50.720">
    <property type="entry name" value="NAD(P)-binding Rossmann-like Domain"/>
    <property type="match status" value="1"/>
</dbReference>
<dbReference type="AlphaFoldDB" id="A0A4R1N983"/>
<dbReference type="FunFam" id="3.40.50.720:FF:000080">
    <property type="entry name" value="Thiazole biosynthesis adenylyltransferase ThiF"/>
    <property type="match status" value="1"/>
</dbReference>
<keyword evidence="3" id="KW-0808">Transferase</keyword>
<dbReference type="InterPro" id="IPR000594">
    <property type="entry name" value="ThiF_NAD_FAD-bd"/>
</dbReference>
<dbReference type="RefSeq" id="WP_132861129.1">
    <property type="nucleotide sequence ID" value="NZ_SMGR01000003.1"/>
</dbReference>
<dbReference type="GO" id="GO:0004792">
    <property type="term" value="F:thiosulfate-cyanide sulfurtransferase activity"/>
    <property type="evidence" value="ECO:0007669"/>
    <property type="project" value="TreeGrafter"/>
</dbReference>
<evidence type="ECO:0000259" key="2">
    <source>
        <dbReference type="Pfam" id="PF00899"/>
    </source>
</evidence>
<dbReference type="CDD" id="cd00757">
    <property type="entry name" value="ThiF_MoeB_HesA_family"/>
    <property type="match status" value="1"/>
</dbReference>
<dbReference type="GO" id="GO:0008641">
    <property type="term" value="F:ubiquitin-like modifier activating enzyme activity"/>
    <property type="evidence" value="ECO:0007669"/>
    <property type="project" value="InterPro"/>
</dbReference>
<comment type="caution">
    <text evidence="3">The sequence shown here is derived from an EMBL/GenBank/DDBJ whole genome shotgun (WGS) entry which is preliminary data.</text>
</comment>
<dbReference type="InterPro" id="IPR036873">
    <property type="entry name" value="Rhodanese-like_dom_sf"/>
</dbReference>
<reference evidence="3 4" key="1">
    <citation type="submission" date="2019-03" db="EMBL/GenBank/DDBJ databases">
        <title>Genomic Encyclopedia of Archaeal and Bacterial Type Strains, Phase II (KMG-II): from individual species to whole genera.</title>
        <authorList>
            <person name="Goeker M."/>
        </authorList>
    </citation>
    <scope>NUCLEOTIDE SEQUENCE [LARGE SCALE GENOMIC DNA]</scope>
    <source>
        <strain evidence="3 4">DSM 26433</strain>
    </source>
</reference>
<dbReference type="Pfam" id="PF00899">
    <property type="entry name" value="ThiF"/>
    <property type="match status" value="1"/>
</dbReference>
<proteinExistence type="inferred from homology"/>
<dbReference type="SUPFAM" id="SSF69572">
    <property type="entry name" value="Activating enzymes of the ubiquitin-like proteins"/>
    <property type="match status" value="1"/>
</dbReference>
<dbReference type="PANTHER" id="PTHR10953:SF102">
    <property type="entry name" value="ADENYLYLTRANSFERASE AND SULFURTRANSFERASE MOCS3"/>
    <property type="match status" value="1"/>
</dbReference>
<comment type="similarity">
    <text evidence="1">Belongs to the HesA/MoeB/ThiF family.</text>
</comment>
<dbReference type="OrthoDB" id="9804286at2"/>
<dbReference type="GO" id="GO:0016779">
    <property type="term" value="F:nucleotidyltransferase activity"/>
    <property type="evidence" value="ECO:0007669"/>
    <property type="project" value="UniProtKB-KW"/>
</dbReference>